<protein>
    <submittedName>
        <fullName evidence="3">Uncharacterized protein</fullName>
    </submittedName>
</protein>
<accession>A0A6N1VI37</accession>
<feature type="region of interest" description="Disordered" evidence="1">
    <location>
        <begin position="99"/>
        <end position="118"/>
    </location>
</feature>
<keyword evidence="2" id="KW-0732">Signal</keyword>
<dbReference type="KEGG" id="orm:HTY61_13415"/>
<feature type="signal peptide" evidence="2">
    <location>
        <begin position="1"/>
        <end position="20"/>
    </location>
</feature>
<proteinExistence type="predicted"/>
<gene>
    <name evidence="3" type="ORF">HTY61_13415</name>
</gene>
<dbReference type="EMBL" id="CP054836">
    <property type="protein sequence ID" value="QKV19385.1"/>
    <property type="molecule type" value="Genomic_DNA"/>
</dbReference>
<reference evidence="3 4" key="1">
    <citation type="submission" date="2020-06" db="EMBL/GenBank/DDBJ databases">
        <title>Oricola thermophila sp. nov. isolated from a tidal sediments.</title>
        <authorList>
            <person name="Kwon K.K."/>
            <person name="Yang S.-H."/>
            <person name="Park M.-J."/>
        </authorList>
    </citation>
    <scope>NUCLEOTIDE SEQUENCE [LARGE SCALE GENOMIC DNA]</scope>
    <source>
        <strain evidence="3 4">MEBiC13590</strain>
    </source>
</reference>
<name>A0A6N1VI37_9HYPH</name>
<sequence length="118" mass="12306">MKKIVAAALMLVFLTGQAFALAVPRHVADVAGAVPQPSVASAQDFSGPAWKRVCWRKAQFPAPDDKAPLRASSCGSDVKHVGAVSLPAVARGAHVHEPAPLPRLLGRDDGGPFRPPIS</sequence>
<evidence type="ECO:0000313" key="3">
    <source>
        <dbReference type="EMBL" id="QKV19385.1"/>
    </source>
</evidence>
<organism evidence="3 4">
    <name type="scientific">Oricola thermophila</name>
    <dbReference type="NCBI Taxonomy" id="2742145"/>
    <lineage>
        <taxon>Bacteria</taxon>
        <taxon>Pseudomonadati</taxon>
        <taxon>Pseudomonadota</taxon>
        <taxon>Alphaproteobacteria</taxon>
        <taxon>Hyphomicrobiales</taxon>
        <taxon>Ahrensiaceae</taxon>
        <taxon>Oricola</taxon>
    </lineage>
</organism>
<keyword evidence="4" id="KW-1185">Reference proteome</keyword>
<dbReference type="RefSeq" id="WP_175277277.1">
    <property type="nucleotide sequence ID" value="NZ_CP054836.1"/>
</dbReference>
<evidence type="ECO:0000256" key="2">
    <source>
        <dbReference type="SAM" id="SignalP"/>
    </source>
</evidence>
<dbReference type="AlphaFoldDB" id="A0A6N1VI37"/>
<dbReference type="Proteomes" id="UP000509367">
    <property type="component" value="Chromosome"/>
</dbReference>
<evidence type="ECO:0000313" key="4">
    <source>
        <dbReference type="Proteomes" id="UP000509367"/>
    </source>
</evidence>
<feature type="chain" id="PRO_5026767763" evidence="2">
    <location>
        <begin position="21"/>
        <end position="118"/>
    </location>
</feature>
<evidence type="ECO:0000256" key="1">
    <source>
        <dbReference type="SAM" id="MobiDB-lite"/>
    </source>
</evidence>